<keyword evidence="2" id="KW-1185">Reference proteome</keyword>
<evidence type="ECO:0000313" key="1">
    <source>
        <dbReference type="EMBL" id="KAK3711344.1"/>
    </source>
</evidence>
<reference evidence="1" key="1">
    <citation type="submission" date="2023-07" db="EMBL/GenBank/DDBJ databases">
        <title>Black Yeasts Isolated from many extreme environments.</title>
        <authorList>
            <person name="Coleine C."/>
            <person name="Stajich J.E."/>
            <person name="Selbmann L."/>
        </authorList>
    </citation>
    <scope>NUCLEOTIDE SEQUENCE</scope>
    <source>
        <strain evidence="1">CCFEE 5714</strain>
    </source>
</reference>
<dbReference type="EMBL" id="JAUTXU010000077">
    <property type="protein sequence ID" value="KAK3711344.1"/>
    <property type="molecule type" value="Genomic_DNA"/>
</dbReference>
<proteinExistence type="predicted"/>
<accession>A0ACC3N6Y4</accession>
<sequence>MANADQATLAPSTFHNVPGSTTLFSHWFAETEAAAGSGYQQHRQSESAGSKPELTPSGPSSSTRSCNSELKSRSTSGEDSDDQIDDDDDIDITTDRKRQNSFDFVSSRWKELESSPRSAGRTQASSGILTATPAPASIGSATKHDGIQNSQSPPRHTAVSDWEAGIEMDELTPQGIAITVPAKAHIHSGTTRSSSLQVCPPLRRISKRQQESEAQARKVLENLTWHCWSGW</sequence>
<organism evidence="1 2">
    <name type="scientific">Vermiconidia calcicola</name>
    <dbReference type="NCBI Taxonomy" id="1690605"/>
    <lineage>
        <taxon>Eukaryota</taxon>
        <taxon>Fungi</taxon>
        <taxon>Dikarya</taxon>
        <taxon>Ascomycota</taxon>
        <taxon>Pezizomycotina</taxon>
        <taxon>Dothideomycetes</taxon>
        <taxon>Dothideomycetidae</taxon>
        <taxon>Mycosphaerellales</taxon>
        <taxon>Extremaceae</taxon>
        <taxon>Vermiconidia</taxon>
    </lineage>
</organism>
<evidence type="ECO:0000313" key="2">
    <source>
        <dbReference type="Proteomes" id="UP001281147"/>
    </source>
</evidence>
<name>A0ACC3N6Y4_9PEZI</name>
<gene>
    <name evidence="1" type="ORF">LTR37_009724</name>
</gene>
<comment type="caution">
    <text evidence="1">The sequence shown here is derived from an EMBL/GenBank/DDBJ whole genome shotgun (WGS) entry which is preliminary data.</text>
</comment>
<dbReference type="Proteomes" id="UP001281147">
    <property type="component" value="Unassembled WGS sequence"/>
</dbReference>
<protein>
    <submittedName>
        <fullName evidence="1">Uncharacterized protein</fullName>
    </submittedName>
</protein>